<dbReference type="RefSeq" id="WP_061429586.1">
    <property type="nucleotide sequence ID" value="NZ_CATNZX010000001.1"/>
</dbReference>
<dbReference type="AlphaFoldDB" id="A0A140GR19"/>
<protein>
    <submittedName>
        <fullName evidence="1">Uncharacterized protein</fullName>
    </submittedName>
</protein>
<reference evidence="1 2" key="1">
    <citation type="journal article" date="2016" name="PLoS ONE">
        <title>Plasmid Characterization and Chromosome Analysis of Two netF+ Clostridium perfringens Isolates Associated with Foal and Canine Necrotizing Enteritis.</title>
        <authorList>
            <person name="Mehdizadeh Gohari I."/>
            <person name="Kropinski A.M."/>
            <person name="Weese S.J."/>
            <person name="Parreira V.R."/>
            <person name="Whitehead A.E."/>
            <person name="Boerlin P."/>
            <person name="Prescott J.F."/>
        </authorList>
    </citation>
    <scope>NUCLEOTIDE SEQUENCE [LARGE SCALE GENOMIC DNA]</scope>
    <source>
        <strain evidence="1 2">JP838</strain>
        <plasmid evidence="2">Plasmid pJFP838A</plasmid>
    </source>
</reference>
<organism evidence="1 2">
    <name type="scientific">Clostridium perfringens</name>
    <dbReference type="NCBI Taxonomy" id="1502"/>
    <lineage>
        <taxon>Bacteria</taxon>
        <taxon>Bacillati</taxon>
        <taxon>Bacillota</taxon>
        <taxon>Clostridia</taxon>
        <taxon>Eubacteriales</taxon>
        <taxon>Clostridiaceae</taxon>
        <taxon>Clostridium</taxon>
    </lineage>
</organism>
<dbReference type="PATRIC" id="fig|1502.177.peg.3268"/>
<evidence type="ECO:0000313" key="2">
    <source>
        <dbReference type="Proteomes" id="UP000070260"/>
    </source>
</evidence>
<proteinExistence type="predicted"/>
<accession>A0A140GR19</accession>
<sequence>MNKLVKYYGHPGEFVCSFNVKFKRGVVVTESSKTVEEIEKEFNAYIRVNNSLKNIKKNVVTIKIPKKYKINEFKLDAKPCSFFYRFIKTKKEEYDYVVFIDDFLGTKKILIKLSKIIDKFLYEYYEHDILNNSKDCQFPIGLKFCYKGNLVDFLCSKYNQIMNFLISEYFKASKRCKLI</sequence>
<geneLocation type="plasmid" evidence="1 2">
    <name>pJFP838A</name>
</geneLocation>
<name>A0A140GR19_CLOPF</name>
<dbReference type="Proteomes" id="UP000070260">
    <property type="component" value="Plasmid pJFP838A"/>
</dbReference>
<dbReference type="EMBL" id="CP013615">
    <property type="protein sequence ID" value="AMN30978.1"/>
    <property type="molecule type" value="Genomic_DNA"/>
</dbReference>
<keyword evidence="1" id="KW-0614">Plasmid</keyword>
<evidence type="ECO:0000313" key="1">
    <source>
        <dbReference type="EMBL" id="AMN30978.1"/>
    </source>
</evidence>
<gene>
    <name evidence="1" type="ORF">JFP838_pA0062</name>
</gene>